<dbReference type="EMBL" id="VOGW01000029">
    <property type="protein sequence ID" value="TWV56244.1"/>
    <property type="molecule type" value="Genomic_DNA"/>
</dbReference>
<gene>
    <name evidence="2" type="ORF">FRZ03_04980</name>
</gene>
<dbReference type="InterPro" id="IPR016032">
    <property type="entry name" value="Sig_transdc_resp-reg_C-effctor"/>
</dbReference>
<dbReference type="Proteomes" id="UP000320481">
    <property type="component" value="Unassembled WGS sequence"/>
</dbReference>
<dbReference type="Gene3D" id="1.10.10.10">
    <property type="entry name" value="Winged helix-like DNA-binding domain superfamily/Winged helix DNA-binding domain"/>
    <property type="match status" value="1"/>
</dbReference>
<keyword evidence="3" id="KW-1185">Reference proteome</keyword>
<organism evidence="2 3">
    <name type="scientific">Streptomyces misionensis</name>
    <dbReference type="NCBI Taxonomy" id="67331"/>
    <lineage>
        <taxon>Bacteria</taxon>
        <taxon>Bacillati</taxon>
        <taxon>Actinomycetota</taxon>
        <taxon>Actinomycetes</taxon>
        <taxon>Kitasatosporales</taxon>
        <taxon>Streptomycetaceae</taxon>
        <taxon>Streptomyces</taxon>
    </lineage>
</organism>
<comment type="caution">
    <text evidence="2">The sequence shown here is derived from an EMBL/GenBank/DDBJ whole genome shotgun (WGS) entry which is preliminary data.</text>
</comment>
<feature type="compositionally biased region" description="Basic and acidic residues" evidence="1">
    <location>
        <begin position="40"/>
        <end position="54"/>
    </location>
</feature>
<dbReference type="GO" id="GO:0003677">
    <property type="term" value="F:DNA binding"/>
    <property type="evidence" value="ECO:0007669"/>
    <property type="project" value="InterPro"/>
</dbReference>
<feature type="region of interest" description="Disordered" evidence="1">
    <location>
        <begin position="1"/>
        <end position="54"/>
    </location>
</feature>
<evidence type="ECO:0000313" key="3">
    <source>
        <dbReference type="Proteomes" id="UP000320481"/>
    </source>
</evidence>
<accession>A0A5C6K1P1</accession>
<dbReference type="GO" id="GO:0006355">
    <property type="term" value="P:regulation of DNA-templated transcription"/>
    <property type="evidence" value="ECO:0007669"/>
    <property type="project" value="InterPro"/>
</dbReference>
<sequence length="54" mass="5758">MLTGSVAGARAADVAGRLRPSESAVRNRLPAAIGRTGTRNRAEAVREARQRGWL</sequence>
<evidence type="ECO:0000256" key="1">
    <source>
        <dbReference type="SAM" id="MobiDB-lite"/>
    </source>
</evidence>
<evidence type="ECO:0008006" key="4">
    <source>
        <dbReference type="Google" id="ProtNLM"/>
    </source>
</evidence>
<feature type="compositionally biased region" description="Low complexity" evidence="1">
    <location>
        <begin position="1"/>
        <end position="17"/>
    </location>
</feature>
<proteinExistence type="predicted"/>
<name>A0A5C6K1P1_9ACTN</name>
<evidence type="ECO:0000313" key="2">
    <source>
        <dbReference type="EMBL" id="TWV56244.1"/>
    </source>
</evidence>
<dbReference type="SUPFAM" id="SSF46894">
    <property type="entry name" value="C-terminal effector domain of the bipartite response regulators"/>
    <property type="match status" value="1"/>
</dbReference>
<protein>
    <recommendedName>
        <fullName evidence="4">Response regulator transcription factor</fullName>
    </recommendedName>
</protein>
<reference evidence="2" key="1">
    <citation type="journal article" date="2019" name="Microbiol. Resour. Announc.">
        <title>Draft Genomic Sequences of Streptomyces misionensis and Streptomyces albidoflavus, bacteria applied for phytopathogen biocontrol.</title>
        <authorList>
            <person name="Pylro V."/>
            <person name="Dias A."/>
            <person name="Andreote F."/>
            <person name="Varani A."/>
            <person name="Andreote C."/>
            <person name="Bernardo E."/>
            <person name="Martins T."/>
        </authorList>
    </citation>
    <scope>NUCLEOTIDE SEQUENCE [LARGE SCALE GENOMIC DNA]</scope>
    <source>
        <strain evidence="2">66</strain>
    </source>
</reference>
<dbReference type="AlphaFoldDB" id="A0A5C6K1P1"/>
<dbReference type="InterPro" id="IPR036388">
    <property type="entry name" value="WH-like_DNA-bd_sf"/>
</dbReference>